<feature type="region of interest" description="Disordered" evidence="1">
    <location>
        <begin position="425"/>
        <end position="502"/>
    </location>
</feature>
<reference evidence="2" key="2">
    <citation type="submission" date="2025-08" db="UniProtKB">
        <authorList>
            <consortium name="Ensembl"/>
        </authorList>
    </citation>
    <scope>IDENTIFICATION</scope>
</reference>
<evidence type="ECO:0000313" key="2">
    <source>
        <dbReference type="Ensembl" id="ENSCAFP00040015397.1"/>
    </source>
</evidence>
<feature type="compositionally biased region" description="Basic residues" evidence="1">
    <location>
        <begin position="247"/>
        <end position="260"/>
    </location>
</feature>
<dbReference type="Proteomes" id="UP000694542">
    <property type="component" value="Chromosome 9"/>
</dbReference>
<reference evidence="2" key="1">
    <citation type="submission" date="2018-10" db="EMBL/GenBank/DDBJ databases">
        <title>De novo assembly of a Great Dane genome.</title>
        <authorList>
            <person name="Kidd J.M."/>
            <person name="Pendleton A.L."/>
            <person name="Shen F."/>
            <person name="Emery S."/>
        </authorList>
    </citation>
    <scope>NUCLEOTIDE SEQUENCE [LARGE SCALE GENOMIC DNA]</scope>
    <source>
        <strain evidence="2">Great Dane</strain>
    </source>
</reference>
<feature type="compositionally biased region" description="Gly residues" evidence="1">
    <location>
        <begin position="210"/>
        <end position="221"/>
    </location>
</feature>
<feature type="compositionally biased region" description="Gly residues" evidence="1">
    <location>
        <begin position="439"/>
        <end position="452"/>
    </location>
</feature>
<dbReference type="AlphaFoldDB" id="A0A8C0S3T0"/>
<dbReference type="Ensembl" id="ENSCAFT00040017738.1">
    <property type="protein sequence ID" value="ENSCAFP00040015397.1"/>
    <property type="gene ID" value="ENSCAFG00040009562.1"/>
</dbReference>
<organism evidence="2 3">
    <name type="scientific">Canis lupus familiaris</name>
    <name type="common">Dog</name>
    <name type="synonym">Canis familiaris</name>
    <dbReference type="NCBI Taxonomy" id="9615"/>
    <lineage>
        <taxon>Eukaryota</taxon>
        <taxon>Metazoa</taxon>
        <taxon>Chordata</taxon>
        <taxon>Craniata</taxon>
        <taxon>Vertebrata</taxon>
        <taxon>Euteleostomi</taxon>
        <taxon>Mammalia</taxon>
        <taxon>Eutheria</taxon>
        <taxon>Laurasiatheria</taxon>
        <taxon>Carnivora</taxon>
        <taxon>Caniformia</taxon>
        <taxon>Canidae</taxon>
        <taxon>Canis</taxon>
    </lineage>
</organism>
<evidence type="ECO:0000313" key="3">
    <source>
        <dbReference type="Proteomes" id="UP000694542"/>
    </source>
</evidence>
<evidence type="ECO:0000256" key="1">
    <source>
        <dbReference type="SAM" id="MobiDB-lite"/>
    </source>
</evidence>
<accession>A0A8C0S3T0</accession>
<protein>
    <submittedName>
        <fullName evidence="2">Uncharacterized protein</fullName>
    </submittedName>
</protein>
<name>A0A8C0S3T0_CANLF</name>
<proteinExistence type="predicted"/>
<feature type="region of interest" description="Disordered" evidence="1">
    <location>
        <begin position="153"/>
        <end position="300"/>
    </location>
</feature>
<sequence>MTHADGDSRTLPAQAPHHFLGQRFFIPTNRLHLNSRASGGTHPHPHPLPSTAIIKAKKKKKKKESGTCCIVITGKTSCPTVTMGRKTTDADFFRLTVRVYSFLMPAQGTGLPEVSPSLPRRAQGLSPSALDKSRAKVSFWRGFQKALAQEAAGAARGWEQPRPHVTRVTHPGTGGEGRRGRRGARGVWVSGPRRAIAPLPEAPGSPHFPVGGGRGPRGRGVWGASRDPSRPARGPAGRPPGIPAPRGRGHPAPRPLRARRAGSSAGRGRERTRTRAVPSPAPPPAARARARRPRPPPGTFNHVAVDGGAELLARALVEVLPVDDPHLLQEGGLAALARAQQQDLHQPLHVRLLPGQAFVDLLGLALLLGLAARQHAAGEAHGQHGPRRQEVRHLAAAAAAAASAGPSGSLHRLLLLGRRAAPATRLEGGERCGGPSAPGEGGNQRGDSQGGPGERRREGWRAGPGGAVAPARARAPPPGSAHARTHAAAPPPPALGFQESRCGPGVGRCRPLGARGSGRRRAGLPGAVTWAPAGPGARGRGPTCCLPSVSCTRCCAGGGFPERWRPGTRSQTRPSGLSYRARRLLSPSARPLSRAWARACEALVPFPGVVSPSLGDAQ</sequence>